<comment type="caution">
    <text evidence="4">The sequence shown here is derived from an EMBL/GenBank/DDBJ whole genome shotgun (WGS) entry which is preliminary data.</text>
</comment>
<gene>
    <name evidence="4" type="ORF">A3A20_01840</name>
</gene>
<protein>
    <recommendedName>
        <fullName evidence="3">Aldehyde dehydrogenase domain-containing protein</fullName>
    </recommendedName>
</protein>
<sequence>MNSVRERIETQFSNKVYPNPVDPKIARQFVAGIERFRKEYIFHHYFWILGDNSEFSGSWYETRDPNSTETIVGRFPQFSASRLASIAEFRLPHIRAAGRRFFLENPWQKRVRLLEIISDVVKERFWLLCAAKMYETGQSASEAIGETDEEIDFPLVNAMYLEELNRELRFPSPSWAGDLNGERFVPHGVFLDVEPFNFPGAIPMDMATKALAMGNAVILKPSPKASLCGYLVWESIKIAFERVGINWHGVVNYAPGDAEVVDAFLSSPEIAGMSFTGSSAVFHDIKERHGQILRHGWRGKAKLVTGSAETSGVNTFIVCADTDPVYAANEYVKSFVGRSGQKCSSARIAFVDMKLYSLFMAAVVERLEQIHYGDVRKGADLGAMITAADSKKLSRQIEELKNAGLVRVYREKPITRVSNNDFPPTVLEYTDSAYNERAVRTLMNTEFFGPVSTVVPFRNLDKVERMCNVTNFALTGSVFCRDIGTLERVLNFIPAGNLYWNRKCTGALVEMECFGGLRSASSPNGVKGKHALTLFGSDVTFSGFYPEKVDNEYKEAAREMFTRNGFNLSKW</sequence>
<dbReference type="InterPro" id="IPR016163">
    <property type="entry name" value="Ald_DH_C"/>
</dbReference>
<evidence type="ECO:0000259" key="3">
    <source>
        <dbReference type="Pfam" id="PF00171"/>
    </source>
</evidence>
<dbReference type="GO" id="GO:0010133">
    <property type="term" value="P:L-proline catabolic process to L-glutamate"/>
    <property type="evidence" value="ECO:0007669"/>
    <property type="project" value="TreeGrafter"/>
</dbReference>
<reference evidence="4 5" key="1">
    <citation type="journal article" date="2016" name="Nat. Commun.">
        <title>Thousands of microbial genomes shed light on interconnected biogeochemical processes in an aquifer system.</title>
        <authorList>
            <person name="Anantharaman K."/>
            <person name="Brown C.T."/>
            <person name="Hug L.A."/>
            <person name="Sharon I."/>
            <person name="Castelle C.J."/>
            <person name="Probst A.J."/>
            <person name="Thomas B.C."/>
            <person name="Singh A."/>
            <person name="Wilkins M.J."/>
            <person name="Karaoz U."/>
            <person name="Brodie E.L."/>
            <person name="Williams K.H."/>
            <person name="Hubbard S.S."/>
            <person name="Banfield J.F."/>
        </authorList>
    </citation>
    <scope>NUCLEOTIDE SEQUENCE [LARGE SCALE GENOMIC DNA]</scope>
</reference>
<dbReference type="EMBL" id="MGIR01000001">
    <property type="protein sequence ID" value="OGM91659.1"/>
    <property type="molecule type" value="Genomic_DNA"/>
</dbReference>
<evidence type="ECO:0000313" key="4">
    <source>
        <dbReference type="EMBL" id="OGM91659.1"/>
    </source>
</evidence>
<accession>A0A1F8DUJ8</accession>
<dbReference type="SUPFAM" id="SSF53720">
    <property type="entry name" value="ALDH-like"/>
    <property type="match status" value="1"/>
</dbReference>
<keyword evidence="2" id="KW-0520">NAD</keyword>
<dbReference type="InterPro" id="IPR015590">
    <property type="entry name" value="Aldehyde_DH_dom"/>
</dbReference>
<dbReference type="PANTHER" id="PTHR42862">
    <property type="entry name" value="DELTA-1-PYRROLINE-5-CARBOXYLATE DEHYDROGENASE 1, ISOFORM A-RELATED"/>
    <property type="match status" value="1"/>
</dbReference>
<proteinExistence type="predicted"/>
<dbReference type="AlphaFoldDB" id="A0A1F8DUJ8"/>
<dbReference type="Pfam" id="PF00171">
    <property type="entry name" value="Aldedh"/>
    <property type="match status" value="1"/>
</dbReference>
<name>A0A1F8DUJ8_9BACT</name>
<dbReference type="InterPro" id="IPR016161">
    <property type="entry name" value="Ald_DH/histidinol_DH"/>
</dbReference>
<evidence type="ECO:0000256" key="2">
    <source>
        <dbReference type="ARBA" id="ARBA00023027"/>
    </source>
</evidence>
<dbReference type="InterPro" id="IPR016162">
    <property type="entry name" value="Ald_DH_N"/>
</dbReference>
<dbReference type="STRING" id="1802557.A3A20_01840"/>
<organism evidence="4 5">
    <name type="scientific">Candidatus Wolfebacteria bacterium RIFCSPLOWO2_01_FULL_45_19</name>
    <dbReference type="NCBI Taxonomy" id="1802557"/>
    <lineage>
        <taxon>Bacteria</taxon>
        <taxon>Candidatus Wolfeibacteriota</taxon>
    </lineage>
</organism>
<evidence type="ECO:0000313" key="5">
    <source>
        <dbReference type="Proteomes" id="UP000178946"/>
    </source>
</evidence>
<evidence type="ECO:0000256" key="1">
    <source>
        <dbReference type="ARBA" id="ARBA00023002"/>
    </source>
</evidence>
<dbReference type="PANTHER" id="PTHR42862:SF1">
    <property type="entry name" value="DELTA-1-PYRROLINE-5-CARBOXYLATE DEHYDROGENASE 2, ISOFORM A-RELATED"/>
    <property type="match status" value="1"/>
</dbReference>
<dbReference type="Proteomes" id="UP000178946">
    <property type="component" value="Unassembled WGS sequence"/>
</dbReference>
<feature type="domain" description="Aldehyde dehydrogenase" evidence="3">
    <location>
        <begin position="102"/>
        <end position="531"/>
    </location>
</feature>
<dbReference type="Gene3D" id="3.40.605.10">
    <property type="entry name" value="Aldehyde Dehydrogenase, Chain A, domain 1"/>
    <property type="match status" value="1"/>
</dbReference>
<dbReference type="GO" id="GO:0003842">
    <property type="term" value="F:L-glutamate gamma-semialdehyde dehydrogenase activity"/>
    <property type="evidence" value="ECO:0007669"/>
    <property type="project" value="TreeGrafter"/>
</dbReference>
<dbReference type="Gene3D" id="3.40.309.10">
    <property type="entry name" value="Aldehyde Dehydrogenase, Chain A, domain 2"/>
    <property type="match status" value="1"/>
</dbReference>
<dbReference type="GO" id="GO:0009898">
    <property type="term" value="C:cytoplasmic side of plasma membrane"/>
    <property type="evidence" value="ECO:0007669"/>
    <property type="project" value="TreeGrafter"/>
</dbReference>
<keyword evidence="1" id="KW-0560">Oxidoreductase</keyword>
<dbReference type="InterPro" id="IPR050485">
    <property type="entry name" value="Proline_metab_enzyme"/>
</dbReference>